<evidence type="ECO:0000256" key="1">
    <source>
        <dbReference type="SAM" id="Phobius"/>
    </source>
</evidence>
<dbReference type="AlphaFoldDB" id="A0A3P3WH12"/>
<feature type="transmembrane region" description="Helical" evidence="1">
    <location>
        <begin position="79"/>
        <end position="99"/>
    </location>
</feature>
<dbReference type="RefSeq" id="WP_125018057.1">
    <property type="nucleotide sequence ID" value="NZ_RQVQ01000008.1"/>
</dbReference>
<keyword evidence="1" id="KW-0812">Transmembrane</keyword>
<feature type="transmembrane region" description="Helical" evidence="1">
    <location>
        <begin position="164"/>
        <end position="189"/>
    </location>
</feature>
<name>A0A3P3WH12_9FLAO</name>
<evidence type="ECO:0008006" key="4">
    <source>
        <dbReference type="Google" id="ProtNLM"/>
    </source>
</evidence>
<comment type="caution">
    <text evidence="2">The sequence shown here is derived from an EMBL/GenBank/DDBJ whole genome shotgun (WGS) entry which is preliminary data.</text>
</comment>
<keyword evidence="1" id="KW-0472">Membrane</keyword>
<keyword evidence="1" id="KW-1133">Transmembrane helix</keyword>
<accession>A0A3P3WH12</accession>
<proteinExistence type="predicted"/>
<sequence>MFQIFKIRDFGDFISDTFQFLKIYGKNYFKNYLKHAFVALLLLMVSMALISTFYYRVIVTSIGYNGSETYDNSFVTDNAVFLIIGIVVCFLVSLYLGLLNYTYPVYYLRLVGENPNKMPELKSIRTLVKNDLGRLLAFGFLSFIIFGLTAVITFSIAIVLSFVIIGFFILILLIPTFITWYSLTLYFYLNKNQSFFTAYKNALNTIFNNFWTIIGASFCMLIIVYVLSTAVTIIPYIITMVTMVMGTQGIDGGDIDSSNISILMIVIIIIYCISILVSMLLNHLLLIQSGLIYYSEREKIEQNTIRQSIDEIGKYE</sequence>
<gene>
    <name evidence="2" type="ORF">EG240_04970</name>
</gene>
<dbReference type="OrthoDB" id="1149172at2"/>
<feature type="transmembrane region" description="Helical" evidence="1">
    <location>
        <begin position="36"/>
        <end position="59"/>
    </location>
</feature>
<feature type="transmembrane region" description="Helical" evidence="1">
    <location>
        <begin position="135"/>
        <end position="158"/>
    </location>
</feature>
<reference evidence="2 3" key="1">
    <citation type="submission" date="2018-11" db="EMBL/GenBank/DDBJ databases">
        <title>Flavobacterium sp. nov., YIM 102701-2 draft genome.</title>
        <authorList>
            <person name="Li G."/>
            <person name="Jiang Y."/>
        </authorList>
    </citation>
    <scope>NUCLEOTIDE SEQUENCE [LARGE SCALE GENOMIC DNA]</scope>
    <source>
        <strain evidence="2 3">YIM 102701-2</strain>
    </source>
</reference>
<feature type="transmembrane region" description="Helical" evidence="1">
    <location>
        <begin position="258"/>
        <end position="281"/>
    </location>
</feature>
<dbReference type="EMBL" id="RQVQ01000008">
    <property type="protein sequence ID" value="RRJ91913.1"/>
    <property type="molecule type" value="Genomic_DNA"/>
</dbReference>
<organism evidence="2 3">
    <name type="scientific">Paenimyroides tangerinum</name>
    <dbReference type="NCBI Taxonomy" id="2488728"/>
    <lineage>
        <taxon>Bacteria</taxon>
        <taxon>Pseudomonadati</taxon>
        <taxon>Bacteroidota</taxon>
        <taxon>Flavobacteriia</taxon>
        <taxon>Flavobacteriales</taxon>
        <taxon>Flavobacteriaceae</taxon>
        <taxon>Paenimyroides</taxon>
    </lineage>
</organism>
<dbReference type="Proteomes" id="UP000275719">
    <property type="component" value="Unassembled WGS sequence"/>
</dbReference>
<evidence type="ECO:0000313" key="3">
    <source>
        <dbReference type="Proteomes" id="UP000275719"/>
    </source>
</evidence>
<feature type="transmembrane region" description="Helical" evidence="1">
    <location>
        <begin position="210"/>
        <end position="238"/>
    </location>
</feature>
<evidence type="ECO:0000313" key="2">
    <source>
        <dbReference type="EMBL" id="RRJ91913.1"/>
    </source>
</evidence>
<protein>
    <recommendedName>
        <fullName evidence="4">Glycerophosphoryl diester phosphodiesterase membrane domain-containing protein</fullName>
    </recommendedName>
</protein>
<keyword evidence="3" id="KW-1185">Reference proteome</keyword>